<feature type="chain" id="PRO_5045010026" description="Phosphate-binding protein" evidence="4">
    <location>
        <begin position="24"/>
        <end position="322"/>
    </location>
</feature>
<dbReference type="InterPro" id="IPR024370">
    <property type="entry name" value="PBP_domain"/>
</dbReference>
<name>A0ABU7LJR1_9NOCA</name>
<dbReference type="Pfam" id="PF12849">
    <property type="entry name" value="PBP_like_2"/>
    <property type="match status" value="1"/>
</dbReference>
<sequence>MTIRLPKRTRAAVAIAVAGLTLAACGGNNDSTGTDGDSISGPVVIDGSSTVEPLSSAAAELFMGQNPDTNVTVGTSGTGGGFEKFCAGETDISNASRPIKDSEIAICEQNNIAYSQLTVANDALSVVVNNENDWASCLTVEQLNSIWAPDSTVNNWNQVDPSFPDEPLQLFGAGSDSGTFDYFTEAVNGEEGASRTDYNPTEDDNVTVQGVSATRGALGYFGYSYLEANADKVKGVAIDGGEGCVAPSAETAQDGTYQPLSRELFIYVSDAALQKPQAVAFADYYLENNTEIVEAAGFIPLTDEQVQVAQDQLAELNTKAGN</sequence>
<dbReference type="Proteomes" id="UP001336020">
    <property type="component" value="Unassembled WGS sequence"/>
</dbReference>
<dbReference type="NCBIfam" id="TIGR02136">
    <property type="entry name" value="ptsS_2"/>
    <property type="match status" value="1"/>
</dbReference>
<organism evidence="6 7">
    <name type="scientific">Rhodococcus artemisiae</name>
    <dbReference type="NCBI Taxonomy" id="714159"/>
    <lineage>
        <taxon>Bacteria</taxon>
        <taxon>Bacillati</taxon>
        <taxon>Actinomycetota</taxon>
        <taxon>Actinomycetes</taxon>
        <taxon>Mycobacteriales</taxon>
        <taxon>Nocardiaceae</taxon>
        <taxon>Rhodococcus</taxon>
    </lineage>
</organism>
<keyword evidence="7" id="KW-1185">Reference proteome</keyword>
<dbReference type="InterPro" id="IPR050811">
    <property type="entry name" value="Phosphate_ABC_transporter"/>
</dbReference>
<dbReference type="SUPFAM" id="SSF53850">
    <property type="entry name" value="Periplasmic binding protein-like II"/>
    <property type="match status" value="1"/>
</dbReference>
<evidence type="ECO:0000313" key="7">
    <source>
        <dbReference type="Proteomes" id="UP001336020"/>
    </source>
</evidence>
<reference evidence="6 7" key="1">
    <citation type="submission" date="2023-07" db="EMBL/GenBank/DDBJ databases">
        <authorList>
            <person name="Girao M."/>
            <person name="Carvalho M.F."/>
        </authorList>
    </citation>
    <scope>NUCLEOTIDE SEQUENCE [LARGE SCALE GENOMIC DNA]</scope>
    <source>
        <strain evidence="6 7">YIM65754</strain>
    </source>
</reference>
<dbReference type="PANTHER" id="PTHR30570:SF1">
    <property type="entry name" value="PHOSPHATE-BINDING PROTEIN PSTS"/>
    <property type="match status" value="1"/>
</dbReference>
<evidence type="ECO:0000256" key="3">
    <source>
        <dbReference type="ARBA" id="ARBA00022729"/>
    </source>
</evidence>
<comment type="caution">
    <text evidence="6">The sequence shown here is derived from an EMBL/GenBank/DDBJ whole genome shotgun (WGS) entry which is preliminary data.</text>
</comment>
<keyword evidence="2 4" id="KW-0813">Transport</keyword>
<keyword evidence="3 4" id="KW-0732">Signal</keyword>
<dbReference type="Gene3D" id="3.40.190.10">
    <property type="entry name" value="Periplasmic binding protein-like II"/>
    <property type="match status" value="2"/>
</dbReference>
<dbReference type="InterPro" id="IPR011862">
    <property type="entry name" value="Phos-bd"/>
</dbReference>
<keyword evidence="4" id="KW-0592">Phosphate transport</keyword>
<evidence type="ECO:0000256" key="1">
    <source>
        <dbReference type="ARBA" id="ARBA00008725"/>
    </source>
</evidence>
<comment type="function">
    <text evidence="4">Involved in the system for phosphate transport across the cytoplasmic membrane.</text>
</comment>
<proteinExistence type="inferred from homology"/>
<comment type="similarity">
    <text evidence="1 4">Belongs to the PstS family.</text>
</comment>
<dbReference type="EMBL" id="JAUTXY010000022">
    <property type="protein sequence ID" value="MEE2061774.1"/>
    <property type="molecule type" value="Genomic_DNA"/>
</dbReference>
<gene>
    <name evidence="6" type="ORF">Q7514_30045</name>
</gene>
<evidence type="ECO:0000256" key="2">
    <source>
        <dbReference type="ARBA" id="ARBA00022448"/>
    </source>
</evidence>
<protein>
    <recommendedName>
        <fullName evidence="4">Phosphate-binding protein</fullName>
    </recommendedName>
</protein>
<dbReference type="CDD" id="cd13654">
    <property type="entry name" value="PBP2_phosphate_like_2"/>
    <property type="match status" value="1"/>
</dbReference>
<evidence type="ECO:0000256" key="4">
    <source>
        <dbReference type="RuleBase" id="RU367119"/>
    </source>
</evidence>
<dbReference type="RefSeq" id="WP_330136921.1">
    <property type="nucleotide sequence ID" value="NZ_JAUTXY010000022.1"/>
</dbReference>
<feature type="domain" description="PBP" evidence="5">
    <location>
        <begin position="36"/>
        <end position="287"/>
    </location>
</feature>
<evidence type="ECO:0000259" key="5">
    <source>
        <dbReference type="Pfam" id="PF12849"/>
    </source>
</evidence>
<evidence type="ECO:0000313" key="6">
    <source>
        <dbReference type="EMBL" id="MEE2061774.1"/>
    </source>
</evidence>
<feature type="signal peptide" evidence="4">
    <location>
        <begin position="1"/>
        <end position="23"/>
    </location>
</feature>
<dbReference type="PANTHER" id="PTHR30570">
    <property type="entry name" value="PERIPLASMIC PHOSPHATE BINDING COMPONENT OF PHOSPHATE ABC TRANSPORTER"/>
    <property type="match status" value="1"/>
</dbReference>
<dbReference type="PROSITE" id="PS51257">
    <property type="entry name" value="PROKAR_LIPOPROTEIN"/>
    <property type="match status" value="1"/>
</dbReference>
<accession>A0ABU7LJR1</accession>